<reference evidence="6 7" key="1">
    <citation type="journal article" date="2019" name="Genome Biol. Evol.">
        <title>Day and night: Metabolic profiles and evolutionary relationships of six axenic non-marine cyanobacteria.</title>
        <authorList>
            <person name="Will S.E."/>
            <person name="Henke P."/>
            <person name="Boedeker C."/>
            <person name="Huang S."/>
            <person name="Brinkmann H."/>
            <person name="Rohde M."/>
            <person name="Jarek M."/>
            <person name="Friedl T."/>
            <person name="Seufert S."/>
            <person name="Schumacher M."/>
            <person name="Overmann J."/>
            <person name="Neumann-Schaal M."/>
            <person name="Petersen J."/>
        </authorList>
    </citation>
    <scope>NUCLEOTIDE SEQUENCE [LARGE SCALE GENOMIC DNA]</scope>
    <source>
        <strain evidence="6 7">PCC 6912</strain>
    </source>
</reference>
<dbReference type="Gene3D" id="3.90.220.20">
    <property type="entry name" value="DNA methylase specificity domains"/>
    <property type="match status" value="2"/>
</dbReference>
<evidence type="ECO:0000256" key="4">
    <source>
        <dbReference type="SAM" id="Coils"/>
    </source>
</evidence>
<dbReference type="CDD" id="cd17246">
    <property type="entry name" value="RMtype1_S_SonII-TRD2-CR2_like"/>
    <property type="match status" value="1"/>
</dbReference>
<keyword evidence="3" id="KW-0238">DNA-binding</keyword>
<dbReference type="PANTHER" id="PTHR30408">
    <property type="entry name" value="TYPE-1 RESTRICTION ENZYME ECOKI SPECIFICITY PROTEIN"/>
    <property type="match status" value="1"/>
</dbReference>
<dbReference type="STRING" id="211165.GCA_000317285_02252"/>
<dbReference type="SUPFAM" id="SSF116734">
    <property type="entry name" value="DNA methylase specificity domain"/>
    <property type="match status" value="2"/>
</dbReference>
<keyword evidence="7" id="KW-1185">Reference proteome</keyword>
<organism evidence="6 7">
    <name type="scientific">Chlorogloeopsis fritschii PCC 6912</name>
    <dbReference type="NCBI Taxonomy" id="211165"/>
    <lineage>
        <taxon>Bacteria</taxon>
        <taxon>Bacillati</taxon>
        <taxon>Cyanobacteriota</taxon>
        <taxon>Cyanophyceae</taxon>
        <taxon>Nostocales</taxon>
        <taxon>Chlorogloeopsidaceae</taxon>
        <taxon>Chlorogloeopsis</taxon>
    </lineage>
</organism>
<sequence>MGKYRGYEKYKYSGVEWLGKIPEHWQAIRLKHITNRIIDGAHFTPTYVSEGIPFLRVTDIVQAKNNSLSLDNIKFIPEEEHNTLSLRCKPERGDLLYSKNGTIGVPRVVDWDFDFSIFVSLCLIKVIKQKVNVEFLQYSLLGKLTETQINIGAKSNTVTNLHLDKIKEFWVTLPPLDEQEAIARFLDYKTKQIDDLIAKKETLIEKLDEKRTALISHAVTKGLDPNVPMKDSGIEWIGEIPENWKRGKLNYFCKIISGGTPDRNNPDFWEGDIPWVKTGEVNYQDIYSTEEYISAEGLNSSSTTLVKPETLLMAMYGQGNTRGRVAILKIEAAFNQACLAICPLNNLNVYFLYYFLISAYKYIRDTGNESSQMNLSAGIIGKINILVTNLEEQQKIVQYLDKKISEIDQQKAKIQKAIELLKEYRTALITNAVTGKIDVRQIPIP</sequence>
<proteinExistence type="inferred from homology"/>
<protein>
    <submittedName>
        <fullName evidence="6">Type I restriction enzyme specificity protein</fullName>
    </submittedName>
</protein>
<evidence type="ECO:0000256" key="2">
    <source>
        <dbReference type="ARBA" id="ARBA00022747"/>
    </source>
</evidence>
<dbReference type="GO" id="GO:0009307">
    <property type="term" value="P:DNA restriction-modification system"/>
    <property type="evidence" value="ECO:0007669"/>
    <property type="project" value="UniProtKB-KW"/>
</dbReference>
<keyword evidence="2" id="KW-0680">Restriction system</keyword>
<feature type="coiled-coil region" evidence="4">
    <location>
        <begin position="400"/>
        <end position="427"/>
    </location>
</feature>
<feature type="domain" description="Type I restriction modification DNA specificity" evidence="5">
    <location>
        <begin position="47"/>
        <end position="205"/>
    </location>
</feature>
<dbReference type="GO" id="GO:0003677">
    <property type="term" value="F:DNA binding"/>
    <property type="evidence" value="ECO:0007669"/>
    <property type="project" value="UniProtKB-KW"/>
</dbReference>
<dbReference type="Gene3D" id="1.10.287.1120">
    <property type="entry name" value="Bipartite methylase S protein"/>
    <property type="match status" value="1"/>
</dbReference>
<dbReference type="Pfam" id="PF01420">
    <property type="entry name" value="Methylase_S"/>
    <property type="match status" value="2"/>
</dbReference>
<dbReference type="Proteomes" id="UP000268857">
    <property type="component" value="Unassembled WGS sequence"/>
</dbReference>
<dbReference type="PANTHER" id="PTHR30408:SF12">
    <property type="entry name" value="TYPE I RESTRICTION ENZYME MJAVIII SPECIFICITY SUBUNIT"/>
    <property type="match status" value="1"/>
</dbReference>
<gene>
    <name evidence="6" type="ORF">PCC6912_60950</name>
</gene>
<evidence type="ECO:0000256" key="1">
    <source>
        <dbReference type="ARBA" id="ARBA00010923"/>
    </source>
</evidence>
<dbReference type="EMBL" id="RSCJ01000043">
    <property type="protein sequence ID" value="RUR72720.1"/>
    <property type="molecule type" value="Genomic_DNA"/>
</dbReference>
<feature type="domain" description="Type I restriction modification DNA specificity" evidence="5">
    <location>
        <begin position="241"/>
        <end position="419"/>
    </location>
</feature>
<keyword evidence="4" id="KW-0175">Coiled coil</keyword>
<dbReference type="InterPro" id="IPR044946">
    <property type="entry name" value="Restrct_endonuc_typeI_TRD_sf"/>
</dbReference>
<comment type="caution">
    <text evidence="6">The sequence shown here is derived from an EMBL/GenBank/DDBJ whole genome shotgun (WGS) entry which is preliminary data.</text>
</comment>
<evidence type="ECO:0000313" key="7">
    <source>
        <dbReference type="Proteomes" id="UP000268857"/>
    </source>
</evidence>
<accession>A0A433MX74</accession>
<name>A0A433MX74_CHLFR</name>
<dbReference type="AlphaFoldDB" id="A0A433MX74"/>
<dbReference type="InterPro" id="IPR000055">
    <property type="entry name" value="Restrct_endonuc_typeI_TRD"/>
</dbReference>
<evidence type="ECO:0000256" key="3">
    <source>
        <dbReference type="ARBA" id="ARBA00023125"/>
    </source>
</evidence>
<evidence type="ECO:0000259" key="5">
    <source>
        <dbReference type="Pfam" id="PF01420"/>
    </source>
</evidence>
<dbReference type="InterPro" id="IPR052021">
    <property type="entry name" value="Type-I_RS_S_subunit"/>
</dbReference>
<comment type="similarity">
    <text evidence="1">Belongs to the type-I restriction system S methylase family.</text>
</comment>
<evidence type="ECO:0000313" key="6">
    <source>
        <dbReference type="EMBL" id="RUR72720.1"/>
    </source>
</evidence>
<dbReference type="CDD" id="cd17287">
    <property type="entry name" value="RMtype1_S_EcoN10ORF171P_TRD2-CR2_like"/>
    <property type="match status" value="1"/>
</dbReference>